<dbReference type="InterPro" id="IPR000084">
    <property type="entry name" value="PE-PGRS_N"/>
</dbReference>
<evidence type="ECO:0000313" key="3">
    <source>
        <dbReference type="Proteomes" id="UP000192284"/>
    </source>
</evidence>
<comment type="caution">
    <text evidence="2">The sequence shown here is derived from an EMBL/GenBank/DDBJ whole genome shotgun (WGS) entry which is preliminary data.</text>
</comment>
<dbReference type="AlphaFoldDB" id="A0A1W9ZWB9"/>
<dbReference type="Gene3D" id="1.10.287.850">
    <property type="entry name" value="HP0062-like domain"/>
    <property type="match status" value="1"/>
</dbReference>
<evidence type="ECO:0000259" key="1">
    <source>
        <dbReference type="Pfam" id="PF00934"/>
    </source>
</evidence>
<sequence length="170" mass="15681">MSYVVVTPELLTLAARDLAGIGSSLSQAGATAAAPTTSVVAAAADEISAQIAALFGAHGQAFQTASAQAAALHDQFVRAMTGGASAYASAEAAAASPLQPVLDALNAPTQALLGRPLIGNGANGAAGTGANGGDGGILIGNGGNGGSGAVGPTGGAGGRGGAAGLLFGTA</sequence>
<organism evidence="2 3">
    <name type="scientific">Mycobacterium angelicum</name>
    <dbReference type="NCBI Taxonomy" id="470074"/>
    <lineage>
        <taxon>Bacteria</taxon>
        <taxon>Bacillati</taxon>
        <taxon>Actinomycetota</taxon>
        <taxon>Actinomycetes</taxon>
        <taxon>Mycobacteriales</taxon>
        <taxon>Mycobacteriaceae</taxon>
        <taxon>Mycobacterium</taxon>
    </lineage>
</organism>
<proteinExistence type="predicted"/>
<dbReference type="InterPro" id="IPR038332">
    <property type="entry name" value="PPE_sf"/>
</dbReference>
<dbReference type="SUPFAM" id="SSF140459">
    <property type="entry name" value="PE/PPE dimer-like"/>
    <property type="match status" value="1"/>
</dbReference>
<dbReference type="Pfam" id="PF00934">
    <property type="entry name" value="PE"/>
    <property type="match status" value="1"/>
</dbReference>
<dbReference type="Proteomes" id="UP000192284">
    <property type="component" value="Unassembled WGS sequence"/>
</dbReference>
<feature type="domain" description="PE" evidence="1">
    <location>
        <begin position="4"/>
        <end position="94"/>
    </location>
</feature>
<name>A0A1W9ZWB9_MYCAN</name>
<reference evidence="2 3" key="1">
    <citation type="submission" date="2017-02" db="EMBL/GenBank/DDBJ databases">
        <title>The new phylogeny of genus Mycobacterium.</title>
        <authorList>
            <person name="Tortoli E."/>
            <person name="Trovato A."/>
            <person name="Cirillo D.M."/>
        </authorList>
    </citation>
    <scope>NUCLEOTIDE SEQUENCE [LARGE SCALE GENOMIC DNA]</scope>
    <source>
        <strain evidence="2 3">DSM 45057</strain>
    </source>
</reference>
<keyword evidence="3" id="KW-1185">Reference proteome</keyword>
<dbReference type="EMBL" id="MVHE01000012">
    <property type="protein sequence ID" value="ORA21975.1"/>
    <property type="molecule type" value="Genomic_DNA"/>
</dbReference>
<feature type="non-terminal residue" evidence="2">
    <location>
        <position position="170"/>
    </location>
</feature>
<evidence type="ECO:0000313" key="2">
    <source>
        <dbReference type="EMBL" id="ORA21975.1"/>
    </source>
</evidence>
<gene>
    <name evidence="2" type="ORF">BST12_11200</name>
</gene>
<accession>A0A1W9ZWB9</accession>
<protein>
    <submittedName>
        <fullName evidence="2">PE family protein</fullName>
    </submittedName>
</protein>